<dbReference type="Gene3D" id="1.20.1050.10">
    <property type="match status" value="1"/>
</dbReference>
<dbReference type="SUPFAM" id="SSF52833">
    <property type="entry name" value="Thioredoxin-like"/>
    <property type="match status" value="1"/>
</dbReference>
<keyword evidence="2" id="KW-0963">Cytoplasm</keyword>
<dbReference type="OrthoDB" id="422574at2759"/>
<evidence type="ECO:0000259" key="4">
    <source>
        <dbReference type="PROSITE" id="PS50405"/>
    </source>
</evidence>
<dbReference type="PROSITE" id="PS50405">
    <property type="entry name" value="GST_CTER"/>
    <property type="match status" value="1"/>
</dbReference>
<evidence type="ECO:0000256" key="1">
    <source>
        <dbReference type="ARBA" id="ARBA00004496"/>
    </source>
</evidence>
<dbReference type="PANTHER" id="PTHR43917">
    <property type="match status" value="1"/>
</dbReference>
<dbReference type="Proteomes" id="UP000230750">
    <property type="component" value="Unassembled WGS sequence"/>
</dbReference>
<comment type="caution">
    <text evidence="5">The sequence shown here is derived from an EMBL/GenBank/DDBJ whole genome shotgun (WGS) entry which is preliminary data.</text>
</comment>
<keyword evidence="5" id="KW-0808">Transferase</keyword>
<dbReference type="GO" id="GO:0006749">
    <property type="term" value="P:glutathione metabolic process"/>
    <property type="evidence" value="ECO:0007669"/>
    <property type="project" value="TreeGrafter"/>
</dbReference>
<feature type="domain" description="GST C-terminal" evidence="4">
    <location>
        <begin position="76"/>
        <end position="196"/>
    </location>
</feature>
<dbReference type="GO" id="GO:0005737">
    <property type="term" value="C:cytoplasm"/>
    <property type="evidence" value="ECO:0007669"/>
    <property type="project" value="UniProtKB-SubCell"/>
</dbReference>
<dbReference type="Gene3D" id="3.40.30.10">
    <property type="entry name" value="Glutaredoxin"/>
    <property type="match status" value="1"/>
</dbReference>
<protein>
    <submittedName>
        <fullName evidence="5">Putative glutathione S-transferase theta-1 isoform X3</fullName>
    </submittedName>
</protein>
<comment type="subcellular location">
    <subcellularLocation>
        <location evidence="1">Cytoplasm</location>
    </subcellularLocation>
</comment>
<accession>A0A2G8K914</accession>
<evidence type="ECO:0000256" key="3">
    <source>
        <dbReference type="RuleBase" id="RU003494"/>
    </source>
</evidence>
<organism evidence="5 6">
    <name type="scientific">Stichopus japonicus</name>
    <name type="common">Sea cucumber</name>
    <dbReference type="NCBI Taxonomy" id="307972"/>
    <lineage>
        <taxon>Eukaryota</taxon>
        <taxon>Metazoa</taxon>
        <taxon>Echinodermata</taxon>
        <taxon>Eleutherozoa</taxon>
        <taxon>Echinozoa</taxon>
        <taxon>Holothuroidea</taxon>
        <taxon>Aspidochirotacea</taxon>
        <taxon>Aspidochirotida</taxon>
        <taxon>Stichopodidae</taxon>
        <taxon>Apostichopus</taxon>
    </lineage>
</organism>
<dbReference type="Pfam" id="PF02798">
    <property type="entry name" value="GST_N"/>
    <property type="match status" value="1"/>
</dbReference>
<dbReference type="PANTHER" id="PTHR43917:SF8">
    <property type="entry name" value="GH16740P-RELATED"/>
    <property type="match status" value="1"/>
</dbReference>
<dbReference type="InterPro" id="IPR004045">
    <property type="entry name" value="Glutathione_S-Trfase_N"/>
</dbReference>
<dbReference type="InterPro" id="IPR051369">
    <property type="entry name" value="GST_Theta"/>
</dbReference>
<dbReference type="STRING" id="307972.A0A2G8K914"/>
<dbReference type="Pfam" id="PF00043">
    <property type="entry name" value="GST_C"/>
    <property type="match status" value="1"/>
</dbReference>
<name>A0A2G8K914_STIJA</name>
<dbReference type="InterPro" id="IPR010987">
    <property type="entry name" value="Glutathione-S-Trfase_C-like"/>
</dbReference>
<evidence type="ECO:0000313" key="5">
    <source>
        <dbReference type="EMBL" id="PIK44482.1"/>
    </source>
</evidence>
<dbReference type="InterPro" id="IPR036249">
    <property type="entry name" value="Thioredoxin-like_sf"/>
</dbReference>
<dbReference type="AlphaFoldDB" id="A0A2G8K914"/>
<evidence type="ECO:0000256" key="2">
    <source>
        <dbReference type="ARBA" id="ARBA00022490"/>
    </source>
</evidence>
<sequence length="202" mass="23078">MHTSLYFIASKASESFQKSSFRISAPEIYSKEVENYQEMPSRAVLIMCRVNNLNFTPCPIAMRKLEQKSPEFTKVNPFQRVPAIQDGDFSLTESGHNTLQTGIPADEESLQRQWKNVMKAFTAVEDYFLKDQPYIGGDQITIADLLGTCEVMQTAGVDPDFTKDHPKMKAWIQRVRHETNPHFDDTHKMIYKLGKISDPGKL</sequence>
<keyword evidence="6" id="KW-1185">Reference proteome</keyword>
<evidence type="ECO:0000313" key="6">
    <source>
        <dbReference type="Proteomes" id="UP000230750"/>
    </source>
</evidence>
<dbReference type="InterPro" id="IPR004046">
    <property type="entry name" value="GST_C"/>
</dbReference>
<proteinExistence type="inferred from homology"/>
<dbReference type="GO" id="GO:0004364">
    <property type="term" value="F:glutathione transferase activity"/>
    <property type="evidence" value="ECO:0007669"/>
    <property type="project" value="TreeGrafter"/>
</dbReference>
<dbReference type="InterPro" id="IPR036282">
    <property type="entry name" value="Glutathione-S-Trfase_C_sf"/>
</dbReference>
<gene>
    <name evidence="5" type="ORF">BSL78_18654</name>
</gene>
<dbReference type="SUPFAM" id="SSF47616">
    <property type="entry name" value="GST C-terminal domain-like"/>
    <property type="match status" value="1"/>
</dbReference>
<comment type="similarity">
    <text evidence="3">Belongs to the GST superfamily.</text>
</comment>
<dbReference type="EMBL" id="MRZV01000774">
    <property type="protein sequence ID" value="PIK44482.1"/>
    <property type="molecule type" value="Genomic_DNA"/>
</dbReference>
<reference evidence="5 6" key="1">
    <citation type="journal article" date="2017" name="PLoS Biol.">
        <title>The sea cucumber genome provides insights into morphological evolution and visceral regeneration.</title>
        <authorList>
            <person name="Zhang X."/>
            <person name="Sun L."/>
            <person name="Yuan J."/>
            <person name="Sun Y."/>
            <person name="Gao Y."/>
            <person name="Zhang L."/>
            <person name="Li S."/>
            <person name="Dai H."/>
            <person name="Hamel J.F."/>
            <person name="Liu C."/>
            <person name="Yu Y."/>
            <person name="Liu S."/>
            <person name="Lin W."/>
            <person name="Guo K."/>
            <person name="Jin S."/>
            <person name="Xu P."/>
            <person name="Storey K.B."/>
            <person name="Huan P."/>
            <person name="Zhang T."/>
            <person name="Zhou Y."/>
            <person name="Zhang J."/>
            <person name="Lin C."/>
            <person name="Li X."/>
            <person name="Xing L."/>
            <person name="Huo D."/>
            <person name="Sun M."/>
            <person name="Wang L."/>
            <person name="Mercier A."/>
            <person name="Li F."/>
            <person name="Yang H."/>
            <person name="Xiang J."/>
        </authorList>
    </citation>
    <scope>NUCLEOTIDE SEQUENCE [LARGE SCALE GENOMIC DNA]</scope>
    <source>
        <strain evidence="5">Shaxun</strain>
        <tissue evidence="5">Muscle</tissue>
    </source>
</reference>